<organism evidence="1 2">
    <name type="scientific">Pneumocystis oryctolagi</name>
    <dbReference type="NCBI Taxonomy" id="42067"/>
    <lineage>
        <taxon>Eukaryota</taxon>
        <taxon>Fungi</taxon>
        <taxon>Dikarya</taxon>
        <taxon>Ascomycota</taxon>
        <taxon>Taphrinomycotina</taxon>
        <taxon>Pneumocystomycetes</taxon>
        <taxon>Pneumocystaceae</taxon>
        <taxon>Pneumocystis</taxon>
    </lineage>
</organism>
<accession>A0ACB7CDW5</accession>
<sequence length="154" mass="17095">MKVSVHQIDSGLSHLSLNEDSGSIYQKPASKQLSKPQSTKVVFKNNSGALHPLLKLAVHNQNSQVNGNSILQPKQTNNPSSVANVVNISAQQWRTSQMSSLSPGNSRKITGLSLTGDRTSLDENKRKRLALDQVPLHPWIQKYKDSWLKRRCSD</sequence>
<dbReference type="EMBL" id="JABTEG010000002">
    <property type="protein sequence ID" value="KAG4305690.1"/>
    <property type="molecule type" value="Genomic_DNA"/>
</dbReference>
<keyword evidence="2" id="KW-1185">Reference proteome</keyword>
<comment type="caution">
    <text evidence="1">The sequence shown here is derived from an EMBL/GenBank/DDBJ whole genome shotgun (WGS) entry which is preliminary data.</text>
</comment>
<dbReference type="Proteomes" id="UP000768646">
    <property type="component" value="Unassembled WGS sequence"/>
</dbReference>
<evidence type="ECO:0000313" key="1">
    <source>
        <dbReference type="EMBL" id="KAG4305690.1"/>
    </source>
</evidence>
<protein>
    <submittedName>
        <fullName evidence="1">Uncharacterized protein</fullName>
    </submittedName>
</protein>
<proteinExistence type="predicted"/>
<evidence type="ECO:0000313" key="2">
    <source>
        <dbReference type="Proteomes" id="UP000768646"/>
    </source>
</evidence>
<reference evidence="1 2" key="1">
    <citation type="journal article" date="2021" name="Commun. Biol.">
        <title>Genomic insights into the host specific adaptation of the Pneumocystis genus.</title>
        <authorList>
            <person name="Cisse O.H."/>
            <person name="Ma L."/>
            <person name="Dekker J.P."/>
            <person name="Khil P.P."/>
            <person name="Youn J.-H."/>
            <person name="Brenchley J.M."/>
            <person name="Blair R."/>
            <person name="Pahar B."/>
            <person name="Chabe M."/>
            <person name="Van Rompay K.K.A."/>
            <person name="Keesler R."/>
            <person name="Sukura A."/>
            <person name="Hirsch V."/>
            <person name="Kutty G."/>
            <person name="Liu Y."/>
            <person name="Peng L."/>
            <person name="Chen J."/>
            <person name="Song J."/>
            <person name="Weissenbacher-Lang C."/>
            <person name="Xu J."/>
            <person name="Upham N.S."/>
            <person name="Stajich J.E."/>
            <person name="Cuomo C.A."/>
            <person name="Cushion M.T."/>
            <person name="Kovacs J.A."/>
        </authorList>
    </citation>
    <scope>NUCLEOTIDE SEQUENCE [LARGE SCALE GENOMIC DNA]</scope>
    <source>
        <strain evidence="1 2">RABM</strain>
    </source>
</reference>
<name>A0ACB7CDW5_9ASCO</name>
<gene>
    <name evidence="1" type="ORF">PORY_000600</name>
</gene>